<dbReference type="AlphaFoldDB" id="A0AAW2XZ64"/>
<gene>
    <name evidence="1" type="ORF">Slati_0517500</name>
</gene>
<evidence type="ECO:0000313" key="1">
    <source>
        <dbReference type="EMBL" id="KAL0458903.1"/>
    </source>
</evidence>
<dbReference type="EMBL" id="JACGWN010000002">
    <property type="protein sequence ID" value="KAL0458903.1"/>
    <property type="molecule type" value="Genomic_DNA"/>
</dbReference>
<dbReference type="SUPFAM" id="SSF56219">
    <property type="entry name" value="DNase I-like"/>
    <property type="match status" value="1"/>
</dbReference>
<evidence type="ECO:0008006" key="2">
    <source>
        <dbReference type="Google" id="ProtNLM"/>
    </source>
</evidence>
<reference evidence="1" key="2">
    <citation type="journal article" date="2024" name="Plant">
        <title>Genomic evolution and insights into agronomic trait innovations of Sesamum species.</title>
        <authorList>
            <person name="Miao H."/>
            <person name="Wang L."/>
            <person name="Qu L."/>
            <person name="Liu H."/>
            <person name="Sun Y."/>
            <person name="Le M."/>
            <person name="Wang Q."/>
            <person name="Wei S."/>
            <person name="Zheng Y."/>
            <person name="Lin W."/>
            <person name="Duan Y."/>
            <person name="Cao H."/>
            <person name="Xiong S."/>
            <person name="Wang X."/>
            <person name="Wei L."/>
            <person name="Li C."/>
            <person name="Ma Q."/>
            <person name="Ju M."/>
            <person name="Zhao R."/>
            <person name="Li G."/>
            <person name="Mu C."/>
            <person name="Tian Q."/>
            <person name="Mei H."/>
            <person name="Zhang T."/>
            <person name="Gao T."/>
            <person name="Zhang H."/>
        </authorList>
    </citation>
    <scope>NUCLEOTIDE SEQUENCE</scope>
    <source>
        <strain evidence="1">KEN1</strain>
    </source>
</reference>
<dbReference type="Gene3D" id="3.60.10.10">
    <property type="entry name" value="Endonuclease/exonuclease/phosphatase"/>
    <property type="match status" value="1"/>
</dbReference>
<reference evidence="1" key="1">
    <citation type="submission" date="2020-06" db="EMBL/GenBank/DDBJ databases">
        <authorList>
            <person name="Li T."/>
            <person name="Hu X."/>
            <person name="Zhang T."/>
            <person name="Song X."/>
            <person name="Zhang H."/>
            <person name="Dai N."/>
            <person name="Sheng W."/>
            <person name="Hou X."/>
            <person name="Wei L."/>
        </authorList>
    </citation>
    <scope>NUCLEOTIDE SEQUENCE</scope>
    <source>
        <strain evidence="1">KEN1</strain>
        <tissue evidence="1">Leaf</tissue>
    </source>
</reference>
<proteinExistence type="predicted"/>
<protein>
    <recommendedName>
        <fullName evidence="2">Endonuclease/exonuclease/phosphatase</fullName>
    </recommendedName>
</protein>
<dbReference type="PANTHER" id="PTHR35218">
    <property type="entry name" value="RNASE H DOMAIN-CONTAINING PROTEIN"/>
    <property type="match status" value="1"/>
</dbReference>
<accession>A0AAW2XZ64</accession>
<sequence length="118" mass="13757">MDRIKYRLDMYGIAIASRGNSGGLALSWDKSTEVVVQSFSHSHIDISVNTIGDSEWWRFMGIYDEPDTSQREMTWQLLRRLCSQSVRAWLCAGDFNELLRQSEKESGPLCLYWQIRNF</sequence>
<comment type="caution">
    <text evidence="1">The sequence shown here is derived from an EMBL/GenBank/DDBJ whole genome shotgun (WGS) entry which is preliminary data.</text>
</comment>
<dbReference type="PANTHER" id="PTHR35218:SF9">
    <property type="entry name" value="ENDONUCLEASE_EXONUCLEASE_PHOSPHATASE DOMAIN-CONTAINING PROTEIN"/>
    <property type="match status" value="1"/>
</dbReference>
<name>A0AAW2XZ64_9LAMI</name>
<dbReference type="InterPro" id="IPR036691">
    <property type="entry name" value="Endo/exonu/phosph_ase_sf"/>
</dbReference>
<organism evidence="1">
    <name type="scientific">Sesamum latifolium</name>
    <dbReference type="NCBI Taxonomy" id="2727402"/>
    <lineage>
        <taxon>Eukaryota</taxon>
        <taxon>Viridiplantae</taxon>
        <taxon>Streptophyta</taxon>
        <taxon>Embryophyta</taxon>
        <taxon>Tracheophyta</taxon>
        <taxon>Spermatophyta</taxon>
        <taxon>Magnoliopsida</taxon>
        <taxon>eudicotyledons</taxon>
        <taxon>Gunneridae</taxon>
        <taxon>Pentapetalae</taxon>
        <taxon>asterids</taxon>
        <taxon>lamiids</taxon>
        <taxon>Lamiales</taxon>
        <taxon>Pedaliaceae</taxon>
        <taxon>Sesamum</taxon>
    </lineage>
</organism>